<keyword evidence="2" id="KW-1003">Cell membrane</keyword>
<dbReference type="Proteomes" id="UP000186705">
    <property type="component" value="Unassembled WGS sequence"/>
</dbReference>
<dbReference type="Pfam" id="PF02653">
    <property type="entry name" value="BPD_transp_2"/>
    <property type="match status" value="1"/>
</dbReference>
<keyword evidence="3 6" id="KW-0812">Transmembrane</keyword>
<comment type="caution">
    <text evidence="7">The sequence shown here is derived from an EMBL/GenBank/DDBJ whole genome shotgun (WGS) entry which is preliminary data.</text>
</comment>
<dbReference type="GO" id="GO:0005886">
    <property type="term" value="C:plasma membrane"/>
    <property type="evidence" value="ECO:0007669"/>
    <property type="project" value="UniProtKB-SubCell"/>
</dbReference>
<sequence>MSILLSIEGAIGQGILWGIMALGVYITFRLLDFADLTVDGSFATGGAVSAILIVNGMDPWLSLLFALIAGALAGAVTGILNTICKIPAILAGILTQIGLYSINLMIMQKSNLPLLNTETIFSKVADVIDLPRSVSVWISTNNLVVLLIGILIAALVIGVLYWFFGTEIGSAIRATGNNANMVRANGISTNVTIILALMLSNALNAFSGALVAQQQGYSDVKMGIGAIVMALASIVLGEVLFGRKGGFARRLISIVIGSICYRIIVAVVLQLGLNADNLKLFTAILVGVALSIPIMMESSKQKKMYKKLTAEVDAIEEPFHARD</sequence>
<evidence type="ECO:0000256" key="5">
    <source>
        <dbReference type="ARBA" id="ARBA00023136"/>
    </source>
</evidence>
<evidence type="ECO:0000256" key="6">
    <source>
        <dbReference type="SAM" id="Phobius"/>
    </source>
</evidence>
<evidence type="ECO:0000256" key="1">
    <source>
        <dbReference type="ARBA" id="ARBA00004651"/>
    </source>
</evidence>
<name>A0A1U7NQC2_9FIRM</name>
<dbReference type="OrthoDB" id="9778389at2"/>
<evidence type="ECO:0000313" key="7">
    <source>
        <dbReference type="EMBL" id="OLU47836.1"/>
    </source>
</evidence>
<dbReference type="RefSeq" id="WP_076340442.1">
    <property type="nucleotide sequence ID" value="NZ_CAMSPY010000040.1"/>
</dbReference>
<keyword evidence="4 6" id="KW-1133">Transmembrane helix</keyword>
<dbReference type="CDD" id="cd06574">
    <property type="entry name" value="TM_PBP1_branched-chain-AA_like"/>
    <property type="match status" value="1"/>
</dbReference>
<feature type="transmembrane region" description="Helical" evidence="6">
    <location>
        <begin position="87"/>
        <end position="106"/>
    </location>
</feature>
<feature type="transmembrane region" description="Helical" evidence="6">
    <location>
        <begin position="251"/>
        <end position="272"/>
    </location>
</feature>
<dbReference type="AlphaFoldDB" id="A0A1U7NQC2"/>
<organism evidence="7 8">
    <name type="scientific">Dubosiella newyorkensis</name>
    <dbReference type="NCBI Taxonomy" id="1862672"/>
    <lineage>
        <taxon>Bacteria</taxon>
        <taxon>Bacillati</taxon>
        <taxon>Bacillota</taxon>
        <taxon>Erysipelotrichia</taxon>
        <taxon>Erysipelotrichales</taxon>
        <taxon>Erysipelotrichaceae</taxon>
        <taxon>Dubosiella</taxon>
    </lineage>
</organism>
<evidence type="ECO:0000256" key="4">
    <source>
        <dbReference type="ARBA" id="ARBA00022989"/>
    </source>
</evidence>
<dbReference type="PANTHER" id="PTHR32196:SF69">
    <property type="entry name" value="BRANCHED-CHAIN AMINO ACID TRANSPORT SYSTEM, PERMEASE PROTEIN"/>
    <property type="match status" value="1"/>
</dbReference>
<feature type="transmembrane region" description="Helical" evidence="6">
    <location>
        <begin position="60"/>
        <end position="80"/>
    </location>
</feature>
<proteinExistence type="predicted"/>
<dbReference type="PANTHER" id="PTHR32196">
    <property type="entry name" value="ABC TRANSPORTER PERMEASE PROTEIN YPHD-RELATED-RELATED"/>
    <property type="match status" value="1"/>
</dbReference>
<keyword evidence="8" id="KW-1185">Reference proteome</keyword>
<feature type="transmembrane region" description="Helical" evidence="6">
    <location>
        <begin position="278"/>
        <end position="296"/>
    </location>
</feature>
<feature type="transmembrane region" description="Helical" evidence="6">
    <location>
        <begin position="6"/>
        <end position="26"/>
    </location>
</feature>
<dbReference type="EMBL" id="MPKA01000034">
    <property type="protein sequence ID" value="OLU47836.1"/>
    <property type="molecule type" value="Genomic_DNA"/>
</dbReference>
<feature type="transmembrane region" description="Helical" evidence="6">
    <location>
        <begin position="223"/>
        <end position="242"/>
    </location>
</feature>
<gene>
    <name evidence="7" type="ORF">BO225_01055</name>
</gene>
<accession>A0A1U7NQC2</accession>
<dbReference type="STRING" id="1862672.BO225_01055"/>
<dbReference type="GO" id="GO:0022857">
    <property type="term" value="F:transmembrane transporter activity"/>
    <property type="evidence" value="ECO:0007669"/>
    <property type="project" value="InterPro"/>
</dbReference>
<evidence type="ECO:0000256" key="2">
    <source>
        <dbReference type="ARBA" id="ARBA00022475"/>
    </source>
</evidence>
<feature type="transmembrane region" description="Helical" evidence="6">
    <location>
        <begin position="143"/>
        <end position="164"/>
    </location>
</feature>
<evidence type="ECO:0000313" key="8">
    <source>
        <dbReference type="Proteomes" id="UP000186705"/>
    </source>
</evidence>
<keyword evidence="5 6" id="KW-0472">Membrane</keyword>
<reference evidence="7 8" key="1">
    <citation type="submission" date="2016-11" db="EMBL/GenBank/DDBJ databases">
        <title>Description of two novel members of the family Erysipelotrichaceae: Ileibacterium lipovorans gen. nov., sp. nov. and Dubosiella newyorkensis, gen. nov., sp. nov.</title>
        <authorList>
            <person name="Cox L.M."/>
            <person name="Sohn J."/>
            <person name="Tyrrell K.L."/>
            <person name="Citron D.M."/>
            <person name="Lawson P.A."/>
            <person name="Patel N.B."/>
            <person name="Iizumi T."/>
            <person name="Perez-Perez G.I."/>
            <person name="Goldstein E.J."/>
            <person name="Blaser M.J."/>
        </authorList>
    </citation>
    <scope>NUCLEOTIDE SEQUENCE [LARGE SCALE GENOMIC DNA]</scope>
    <source>
        <strain evidence="7 8">NYU-BL-A4</strain>
    </source>
</reference>
<dbReference type="InterPro" id="IPR001851">
    <property type="entry name" value="ABC_transp_permease"/>
</dbReference>
<dbReference type="GeneID" id="78274541"/>
<feature type="transmembrane region" description="Helical" evidence="6">
    <location>
        <begin position="184"/>
        <end position="203"/>
    </location>
</feature>
<comment type="subcellular location">
    <subcellularLocation>
        <location evidence="1">Cell membrane</location>
        <topology evidence="1">Multi-pass membrane protein</topology>
    </subcellularLocation>
</comment>
<evidence type="ECO:0000256" key="3">
    <source>
        <dbReference type="ARBA" id="ARBA00022692"/>
    </source>
</evidence>
<protein>
    <submittedName>
        <fullName evidence="7">ABC transporter permease</fullName>
    </submittedName>
</protein>